<dbReference type="RefSeq" id="WP_066341512.1">
    <property type="nucleotide sequence ID" value="NZ_CP016503.1"/>
</dbReference>
<gene>
    <name evidence="7" type="ORF">BBW65_07260</name>
</gene>
<dbReference type="InterPro" id="IPR000821">
    <property type="entry name" value="Ala_racemase"/>
</dbReference>
<dbReference type="GO" id="GO:0006522">
    <property type="term" value="P:alanine metabolic process"/>
    <property type="evidence" value="ECO:0007669"/>
    <property type="project" value="InterPro"/>
</dbReference>
<dbReference type="GO" id="GO:0008784">
    <property type="term" value="F:alanine racemase activity"/>
    <property type="evidence" value="ECO:0007669"/>
    <property type="project" value="InterPro"/>
</dbReference>
<dbReference type="Gene3D" id="2.40.37.10">
    <property type="entry name" value="Lyase, Ornithine Decarboxylase, Chain A, domain 1"/>
    <property type="match status" value="1"/>
</dbReference>
<keyword evidence="3" id="KW-0413">Isomerase</keyword>
<dbReference type="PRINTS" id="PR00992">
    <property type="entry name" value="ALARACEMASE"/>
</dbReference>
<feature type="domain" description="Alanine racemase C-terminal" evidence="6">
    <location>
        <begin position="224"/>
        <end position="338"/>
    </location>
</feature>
<dbReference type="InterPro" id="IPR011079">
    <property type="entry name" value="Ala_racemase_C"/>
</dbReference>
<dbReference type="STRING" id="222136.BBW65_07260"/>
<name>A0A1B1U7F7_9HELI</name>
<evidence type="ECO:0000313" key="7">
    <source>
        <dbReference type="EMBL" id="ANV98605.1"/>
    </source>
</evidence>
<dbReference type="Proteomes" id="UP000092884">
    <property type="component" value="Chromosome"/>
</dbReference>
<evidence type="ECO:0000256" key="3">
    <source>
        <dbReference type="ARBA" id="ARBA00023235"/>
    </source>
</evidence>
<evidence type="ECO:0000256" key="1">
    <source>
        <dbReference type="ARBA" id="ARBA00001933"/>
    </source>
</evidence>
<protein>
    <submittedName>
        <fullName evidence="7">Alanine racemase</fullName>
    </submittedName>
</protein>
<keyword evidence="8" id="KW-1185">Reference proteome</keyword>
<dbReference type="Gene3D" id="3.20.20.10">
    <property type="entry name" value="Alanine racemase"/>
    <property type="match status" value="1"/>
</dbReference>
<dbReference type="AlphaFoldDB" id="A0A1B1U7F7"/>
<dbReference type="InterPro" id="IPR001608">
    <property type="entry name" value="Ala_racemase_N"/>
</dbReference>
<dbReference type="OrthoDB" id="9813814at2"/>
<dbReference type="GO" id="GO:0005829">
    <property type="term" value="C:cytosol"/>
    <property type="evidence" value="ECO:0007669"/>
    <property type="project" value="TreeGrafter"/>
</dbReference>
<evidence type="ECO:0000256" key="5">
    <source>
        <dbReference type="PIRSR" id="PIRSR600821-52"/>
    </source>
</evidence>
<dbReference type="NCBIfam" id="NF000791">
    <property type="entry name" value="PRK00053.2-2"/>
    <property type="match status" value="1"/>
</dbReference>
<organism evidence="7 8">
    <name type="scientific">Helicobacter enhydrae</name>
    <dbReference type="NCBI Taxonomy" id="222136"/>
    <lineage>
        <taxon>Bacteria</taxon>
        <taxon>Pseudomonadati</taxon>
        <taxon>Campylobacterota</taxon>
        <taxon>Epsilonproteobacteria</taxon>
        <taxon>Campylobacterales</taxon>
        <taxon>Helicobacteraceae</taxon>
        <taxon>Helicobacter</taxon>
    </lineage>
</organism>
<accession>A0A1B1U7F7</accession>
<dbReference type="SUPFAM" id="SSF50621">
    <property type="entry name" value="Alanine racemase C-terminal domain-like"/>
    <property type="match status" value="1"/>
</dbReference>
<evidence type="ECO:0000259" key="6">
    <source>
        <dbReference type="SMART" id="SM01005"/>
    </source>
</evidence>
<dbReference type="InterPro" id="IPR009006">
    <property type="entry name" value="Ala_racemase/Decarboxylase_C"/>
</dbReference>
<sequence length="339" mass="38103">MAQLLISKHRFKHNLDLISRHIGTQDNIAIVLKDNAYGHGIKEIASIAKEYGIKNAFVKNDWEARQIQGDFEHITVLYGDVGDDMPPHIYQTIHSLESLHTIHPQRKVELKCNTGMNRNGLELEELEQAFVLAHKRQIEIIGVFSHNGYGDEGDENMLEQYQKAQELKSQTIAITQKLGLKLPRFHNLNSSSAMQLPPDGDIVRIGIALYGYLCTKADFGFQPIASLWAKRISTRQLKAGAKVGYGGVGIVPQDCSVSTYDLGYGDGLLRLNEHFTTPLRCANGAIILPKMSMDCFSCLSDEEEICLFEDASLWAQHFDTIPYDILTKLSPYITRKIIQ</sequence>
<evidence type="ECO:0000256" key="2">
    <source>
        <dbReference type="ARBA" id="ARBA00022898"/>
    </source>
</evidence>
<proteinExistence type="predicted"/>
<dbReference type="SMART" id="SM01005">
    <property type="entry name" value="Ala_racemase_C"/>
    <property type="match status" value="1"/>
</dbReference>
<dbReference type="SUPFAM" id="SSF51419">
    <property type="entry name" value="PLP-binding barrel"/>
    <property type="match status" value="1"/>
</dbReference>
<evidence type="ECO:0000256" key="4">
    <source>
        <dbReference type="PIRSR" id="PIRSR600821-50"/>
    </source>
</evidence>
<feature type="binding site" evidence="5">
    <location>
        <position position="293"/>
    </location>
    <ligand>
        <name>substrate</name>
    </ligand>
</feature>
<dbReference type="Pfam" id="PF01168">
    <property type="entry name" value="Ala_racemase_N"/>
    <property type="match status" value="1"/>
</dbReference>
<dbReference type="PANTHER" id="PTHR30511:SF0">
    <property type="entry name" value="ALANINE RACEMASE, CATABOLIC-RELATED"/>
    <property type="match status" value="1"/>
</dbReference>
<dbReference type="InterPro" id="IPR029066">
    <property type="entry name" value="PLP-binding_barrel"/>
</dbReference>
<feature type="binding site" evidence="5">
    <location>
        <position position="118"/>
    </location>
    <ligand>
        <name>substrate</name>
    </ligand>
</feature>
<reference evidence="8" key="1">
    <citation type="submission" date="2016-07" db="EMBL/GenBank/DDBJ databases">
        <authorList>
            <person name="Florea S."/>
            <person name="Webb J.S."/>
            <person name="Jaromczyk J."/>
            <person name="Schardl C.L."/>
        </authorList>
    </citation>
    <scope>NUCLEOTIDE SEQUENCE [LARGE SCALE GENOMIC DNA]</scope>
    <source>
        <strain evidence="8">MIT 01-6242</strain>
    </source>
</reference>
<evidence type="ECO:0000313" key="8">
    <source>
        <dbReference type="Proteomes" id="UP000092884"/>
    </source>
</evidence>
<comment type="cofactor">
    <cofactor evidence="1 4">
        <name>pyridoxal 5'-phosphate</name>
        <dbReference type="ChEBI" id="CHEBI:597326"/>
    </cofactor>
</comment>
<dbReference type="Pfam" id="PF00842">
    <property type="entry name" value="Ala_racemase_C"/>
    <property type="match status" value="1"/>
</dbReference>
<dbReference type="PANTHER" id="PTHR30511">
    <property type="entry name" value="ALANINE RACEMASE"/>
    <property type="match status" value="1"/>
</dbReference>
<feature type="modified residue" description="N6-(pyridoxal phosphate)lysine" evidence="4">
    <location>
        <position position="33"/>
    </location>
</feature>
<dbReference type="GO" id="GO:0030170">
    <property type="term" value="F:pyridoxal phosphate binding"/>
    <property type="evidence" value="ECO:0007669"/>
    <property type="project" value="TreeGrafter"/>
</dbReference>
<dbReference type="EMBL" id="CP016503">
    <property type="protein sequence ID" value="ANV98605.1"/>
    <property type="molecule type" value="Genomic_DNA"/>
</dbReference>
<keyword evidence="2 4" id="KW-0663">Pyridoxal phosphate</keyword>
<dbReference type="KEGG" id="het:BBW65_07260"/>